<evidence type="ECO:0000256" key="1">
    <source>
        <dbReference type="SAM" id="MobiDB-lite"/>
    </source>
</evidence>
<evidence type="ECO:0000313" key="2">
    <source>
        <dbReference type="EMBL" id="KAG8515604.1"/>
    </source>
</evidence>
<protein>
    <submittedName>
        <fullName evidence="2">Uncharacterized protein</fullName>
    </submittedName>
</protein>
<dbReference type="EMBL" id="JAGFMF010011704">
    <property type="protein sequence ID" value="KAG8515604.1"/>
    <property type="molecule type" value="Genomic_DNA"/>
</dbReference>
<sequence>MEKPQRREQCTEKGSRNSLPFQLASSRNLEQTGGAAAMAPNRNGMILKDFHKDWQWRVATRVNQSQKILRHNAQQATAYPITSRPACADHREPVMCIRHVYKKQKVTVIAEENFKTLASLRIALGQRGAFGIQLSSEEASLLRPDGVWTRRARPRQGWEFADCPCRGPLRGGPAAPAAAPGALSPGSRAAGSGLCNPAPRRHLGPSGTAAGGRSQLLPLPKKEVRDTGSGGSRTSSPSPRGGLRGAGSGLESPHRGRRGQALPLAAPRPAGCVGAPAVLALLDPGVKAGARLEAPTCPGQPLPRETAAQGRWEGGMWAFNGLLREALVVRAGGEHRGMADAGRLRERRAHTRAHTPESMLSAALGTSCRVESCPGPLPAISRPADLKVGGGGAREWEGVRRSLWCFRTPGPCFAFSRLPELFQPTAPAAGNLGVDVISSSRGQLQGLGWSEAWRSDRYQVDPPTVRLPRARNPHGKQIDRRGCEPRDVRAHTRCAVTHKAVVS</sequence>
<evidence type="ECO:0000313" key="3">
    <source>
        <dbReference type="Proteomes" id="UP000700334"/>
    </source>
</evidence>
<accession>A0A8J6DPA3</accession>
<proteinExistence type="predicted"/>
<name>A0A8J6DPA3_GALPY</name>
<keyword evidence="3" id="KW-1185">Reference proteome</keyword>
<dbReference type="AlphaFoldDB" id="A0A8J6DPA3"/>
<dbReference type="Proteomes" id="UP000700334">
    <property type="component" value="Unassembled WGS sequence"/>
</dbReference>
<feature type="compositionally biased region" description="Low complexity" evidence="1">
    <location>
        <begin position="232"/>
        <end position="241"/>
    </location>
</feature>
<feature type="region of interest" description="Disordered" evidence="1">
    <location>
        <begin position="171"/>
        <end position="264"/>
    </location>
</feature>
<reference evidence="2" key="1">
    <citation type="journal article" date="2021" name="Evol. Appl.">
        <title>The genome of the Pyrenean desman and the effects of bottlenecks and inbreeding on the genomic landscape of an endangered species.</title>
        <authorList>
            <person name="Escoda L."/>
            <person name="Castresana J."/>
        </authorList>
    </citation>
    <scope>NUCLEOTIDE SEQUENCE</scope>
    <source>
        <strain evidence="2">IBE-C5619</strain>
    </source>
</reference>
<organism evidence="2 3">
    <name type="scientific">Galemys pyrenaicus</name>
    <name type="common">Iberian desman</name>
    <name type="synonym">Pyrenean desman</name>
    <dbReference type="NCBI Taxonomy" id="202257"/>
    <lineage>
        <taxon>Eukaryota</taxon>
        <taxon>Metazoa</taxon>
        <taxon>Chordata</taxon>
        <taxon>Craniata</taxon>
        <taxon>Vertebrata</taxon>
        <taxon>Euteleostomi</taxon>
        <taxon>Mammalia</taxon>
        <taxon>Eutheria</taxon>
        <taxon>Laurasiatheria</taxon>
        <taxon>Eulipotyphla</taxon>
        <taxon>Talpidae</taxon>
        <taxon>Galemys</taxon>
    </lineage>
</organism>
<feature type="compositionally biased region" description="Low complexity" evidence="1">
    <location>
        <begin position="171"/>
        <end position="194"/>
    </location>
</feature>
<gene>
    <name evidence="2" type="ORF">J0S82_017159</name>
</gene>
<comment type="caution">
    <text evidence="2">The sequence shown here is derived from an EMBL/GenBank/DDBJ whole genome shotgun (WGS) entry which is preliminary data.</text>
</comment>